<evidence type="ECO:0000313" key="1">
    <source>
        <dbReference type="EMBL" id="KAJ1369160.1"/>
    </source>
</evidence>
<dbReference type="Proteomes" id="UP001196413">
    <property type="component" value="Unassembled WGS sequence"/>
</dbReference>
<organism evidence="1 2">
    <name type="scientific">Parelaphostrongylus tenuis</name>
    <name type="common">Meningeal worm</name>
    <dbReference type="NCBI Taxonomy" id="148309"/>
    <lineage>
        <taxon>Eukaryota</taxon>
        <taxon>Metazoa</taxon>
        <taxon>Ecdysozoa</taxon>
        <taxon>Nematoda</taxon>
        <taxon>Chromadorea</taxon>
        <taxon>Rhabditida</taxon>
        <taxon>Rhabditina</taxon>
        <taxon>Rhabditomorpha</taxon>
        <taxon>Strongyloidea</taxon>
        <taxon>Metastrongylidae</taxon>
        <taxon>Parelaphostrongylus</taxon>
    </lineage>
</organism>
<dbReference type="AlphaFoldDB" id="A0AAD5R3Y6"/>
<keyword evidence="2" id="KW-1185">Reference proteome</keyword>
<protein>
    <submittedName>
        <fullName evidence="1">Uncharacterized protein</fullName>
    </submittedName>
</protein>
<comment type="caution">
    <text evidence="1">The sequence shown here is derived from an EMBL/GenBank/DDBJ whole genome shotgun (WGS) entry which is preliminary data.</text>
</comment>
<sequence length="111" mass="12533">MTDHNCDALVTICECHLLRSHTQNFLKTIITGIATTILQFTQSQALCLKDQAITLPELAGNAVLGTARPQADNQRRLLRRKTTAEVRRNSVEKRPQRLCVVVLQKTLDFTF</sequence>
<name>A0AAD5R3Y6_PARTN</name>
<dbReference type="EMBL" id="JAHQIW010006425">
    <property type="protein sequence ID" value="KAJ1369160.1"/>
    <property type="molecule type" value="Genomic_DNA"/>
</dbReference>
<reference evidence="1" key="1">
    <citation type="submission" date="2021-06" db="EMBL/GenBank/DDBJ databases">
        <title>Parelaphostrongylus tenuis whole genome reference sequence.</title>
        <authorList>
            <person name="Garwood T.J."/>
            <person name="Larsen P.A."/>
            <person name="Fountain-Jones N.M."/>
            <person name="Garbe J.R."/>
            <person name="Macchietto M.G."/>
            <person name="Kania S.A."/>
            <person name="Gerhold R.W."/>
            <person name="Richards J.E."/>
            <person name="Wolf T.M."/>
        </authorList>
    </citation>
    <scope>NUCLEOTIDE SEQUENCE</scope>
    <source>
        <strain evidence="1">MNPRO001-30</strain>
        <tissue evidence="1">Meninges</tissue>
    </source>
</reference>
<gene>
    <name evidence="1" type="ORF">KIN20_030563</name>
</gene>
<proteinExistence type="predicted"/>
<evidence type="ECO:0000313" key="2">
    <source>
        <dbReference type="Proteomes" id="UP001196413"/>
    </source>
</evidence>
<accession>A0AAD5R3Y6</accession>